<dbReference type="PANTHER" id="PTHR33217">
    <property type="entry name" value="TRANSPOSASE FOR INSERTION SEQUENCE ELEMENT IS1081"/>
    <property type="match status" value="1"/>
</dbReference>
<dbReference type="GO" id="GO:0004803">
    <property type="term" value="F:transposase activity"/>
    <property type="evidence" value="ECO:0007669"/>
    <property type="project" value="InterPro"/>
</dbReference>
<dbReference type="PROSITE" id="PS01007">
    <property type="entry name" value="TRANSPOSASE_MUTATOR"/>
    <property type="match status" value="1"/>
</dbReference>
<organism evidence="4 5">
    <name type="scientific">Candidatus Sysuiplasma superficiale</name>
    <dbReference type="NCBI Taxonomy" id="2823368"/>
    <lineage>
        <taxon>Archaea</taxon>
        <taxon>Methanobacteriati</taxon>
        <taxon>Thermoplasmatota</taxon>
        <taxon>Thermoplasmata</taxon>
        <taxon>Candidatus Sysuiplasmatales</taxon>
        <taxon>Candidatus Sysuiplasmataceae</taxon>
        <taxon>Candidatus Sysuiplasma</taxon>
    </lineage>
</organism>
<dbReference type="Proteomes" id="UP000750197">
    <property type="component" value="Unassembled WGS sequence"/>
</dbReference>
<keyword evidence="3" id="KW-0233">DNA recombination</keyword>
<dbReference type="PANTHER" id="PTHR33217:SF7">
    <property type="entry name" value="TRANSPOSASE FOR INSERTION SEQUENCE ELEMENT IS1081"/>
    <property type="match status" value="1"/>
</dbReference>
<dbReference type="EMBL" id="JAHEAC010000030">
    <property type="protein sequence ID" value="MBX8643942.1"/>
    <property type="molecule type" value="Genomic_DNA"/>
</dbReference>
<dbReference type="Pfam" id="PF00872">
    <property type="entry name" value="Transposase_mut"/>
    <property type="match status" value="1"/>
</dbReference>
<dbReference type="GO" id="GO:0006313">
    <property type="term" value="P:DNA transposition"/>
    <property type="evidence" value="ECO:0007669"/>
    <property type="project" value="InterPro"/>
</dbReference>
<evidence type="ECO:0000256" key="1">
    <source>
        <dbReference type="ARBA" id="ARBA00022578"/>
    </source>
</evidence>
<evidence type="ECO:0000256" key="2">
    <source>
        <dbReference type="ARBA" id="ARBA00023125"/>
    </source>
</evidence>
<dbReference type="AlphaFoldDB" id="A0A8J7YSV7"/>
<evidence type="ECO:0000256" key="3">
    <source>
        <dbReference type="ARBA" id="ARBA00023172"/>
    </source>
</evidence>
<gene>
    <name evidence="4" type="ORF">KIY12_04375</name>
</gene>
<comment type="caution">
    <text evidence="4">The sequence shown here is derived from an EMBL/GenBank/DDBJ whole genome shotgun (WGS) entry which is preliminary data.</text>
</comment>
<dbReference type="GO" id="GO:0003677">
    <property type="term" value="F:DNA binding"/>
    <property type="evidence" value="ECO:0007669"/>
    <property type="project" value="UniProtKB-KW"/>
</dbReference>
<proteinExistence type="predicted"/>
<evidence type="ECO:0000313" key="4">
    <source>
        <dbReference type="EMBL" id="MBX8643942.1"/>
    </source>
</evidence>
<dbReference type="InterPro" id="IPR001207">
    <property type="entry name" value="Transposase_mutator"/>
</dbReference>
<accession>A0A8J7YSV7</accession>
<reference evidence="4" key="1">
    <citation type="submission" date="2021-05" db="EMBL/GenBank/DDBJ databases">
        <title>Genomic insights into ecological role and evolution of a novel Thermoplasmata order Candidatus Sysuiplasmatales.</title>
        <authorList>
            <person name="Yuan Y."/>
        </authorList>
    </citation>
    <scope>NUCLEOTIDE SEQUENCE</scope>
    <source>
        <strain evidence="4">TUT19-bin139</strain>
    </source>
</reference>
<evidence type="ECO:0000313" key="5">
    <source>
        <dbReference type="Proteomes" id="UP000750197"/>
    </source>
</evidence>
<sequence>YVSKALFVVAGIRADGYREILGARIADGEDGLLWEGYFDELKARGLHGVKMVISDGHRGIMQAVQHSFTGAAWQLCQVHFMRNILKTMAKKYWPEVSFEMKAAMNSPESVPAFRERLLSLGLEKPADMLDRYHDSLFNYAAFPRQCWRRLRTTNMLERINLELKRRTRKVGAFPGEQSLLRLTVSILMDINEEWLTGRKYLSLEDS</sequence>
<protein>
    <submittedName>
        <fullName evidence="4">Transposase</fullName>
    </submittedName>
</protein>
<keyword evidence="2" id="KW-0238">DNA-binding</keyword>
<name>A0A8J7YSV7_9ARCH</name>
<keyword evidence="1" id="KW-0815">Transposition</keyword>
<feature type="non-terminal residue" evidence="4">
    <location>
        <position position="1"/>
    </location>
</feature>